<evidence type="ECO:0000256" key="3">
    <source>
        <dbReference type="ARBA" id="ARBA00025297"/>
    </source>
</evidence>
<dbReference type="Ensembl" id="ENSEAST00005036367.2">
    <property type="protein sequence ID" value="ENSEASP00005033354.2"/>
    <property type="gene ID" value="ENSEASG00005022830.2"/>
</dbReference>
<dbReference type="SMART" id="SM00248">
    <property type="entry name" value="ANK"/>
    <property type="match status" value="9"/>
</dbReference>
<dbReference type="Gene3D" id="1.25.40.20">
    <property type="entry name" value="Ankyrin repeat-containing domain"/>
    <property type="match status" value="3"/>
</dbReference>
<keyword evidence="2 4" id="KW-0040">ANK repeat</keyword>
<feature type="compositionally biased region" description="Low complexity" evidence="5">
    <location>
        <begin position="636"/>
        <end position="654"/>
    </location>
</feature>
<feature type="repeat" description="ANK" evidence="4">
    <location>
        <begin position="177"/>
        <end position="209"/>
    </location>
</feature>
<dbReference type="GeneTree" id="ENSGT00940000157664"/>
<dbReference type="Proteomes" id="UP000694387">
    <property type="component" value="Chromosome 10"/>
</dbReference>
<reference evidence="6 7" key="1">
    <citation type="journal article" date="2020" name="Nat. Commun.">
        <title>Donkey genomes provide new insights into domestication and selection for coat color.</title>
        <authorList>
            <person name="Wang"/>
            <person name="C."/>
            <person name="Li"/>
            <person name="H."/>
            <person name="Guo"/>
            <person name="Y."/>
            <person name="Huang"/>
            <person name="J."/>
            <person name="Sun"/>
            <person name="Y."/>
            <person name="Min"/>
            <person name="J."/>
            <person name="Wang"/>
            <person name="J."/>
            <person name="Fang"/>
            <person name="X."/>
            <person name="Zhao"/>
            <person name="Z."/>
            <person name="Wang"/>
            <person name="S."/>
            <person name="Zhang"/>
            <person name="Y."/>
            <person name="Liu"/>
            <person name="Q."/>
            <person name="Jiang"/>
            <person name="Q."/>
            <person name="Wang"/>
            <person name="X."/>
            <person name="Guo"/>
            <person name="Y."/>
            <person name="Yang"/>
            <person name="C."/>
            <person name="Wang"/>
            <person name="Y."/>
            <person name="Tian"/>
            <person name="F."/>
            <person name="Zhuang"/>
            <person name="G."/>
            <person name="Fan"/>
            <person name="Y."/>
            <person name="Gao"/>
            <person name="Q."/>
            <person name="Li"/>
            <person name="Y."/>
            <person name="Ju"/>
            <person name="Z."/>
            <person name="Li"/>
            <person name="J."/>
            <person name="Li"/>
            <person name="R."/>
            <person name="Hou"/>
            <person name="M."/>
            <person name="Yang"/>
            <person name="G."/>
            <person name="Liu"/>
            <person name="G."/>
            <person name="Liu"/>
            <person name="W."/>
            <person name="Guo"/>
            <person name="J."/>
            <person name="Pan"/>
            <person name="S."/>
            <person name="Fan"/>
            <person name="G."/>
            <person name="Zhang"/>
            <person name="W."/>
            <person name="Zhang"/>
            <person name="R."/>
            <person name="Yu"/>
            <person name="J."/>
            <person name="Zhang"/>
            <person name="X."/>
            <person name="Yin"/>
            <person name="Q."/>
            <person name="Ji"/>
            <person name="C."/>
            <person name="Jin"/>
            <person name="Y."/>
            <person name="Yue"/>
            <person name="G."/>
            <person name="Liu"/>
            <person name="M."/>
            <person name="Xu"/>
            <person name="J."/>
            <person name="Liu"/>
            <person name="S."/>
            <person name="Jordana"/>
            <person name="J."/>
            <person name="Noce"/>
            <person name="A."/>
            <person name="Amills"/>
            <person name="M."/>
            <person name="Wu"/>
            <person name="D.D."/>
            <person name="Li"/>
            <person name="S."/>
            <person name="Zhou"/>
            <person name="X. and Zhong"/>
            <person name="J."/>
        </authorList>
    </citation>
    <scope>NUCLEOTIDE SEQUENCE [LARGE SCALE GENOMIC DNA]</scope>
</reference>
<feature type="compositionally biased region" description="Low complexity" evidence="5">
    <location>
        <begin position="665"/>
        <end position="685"/>
    </location>
</feature>
<evidence type="ECO:0000256" key="4">
    <source>
        <dbReference type="PROSITE-ProRule" id="PRU00023"/>
    </source>
</evidence>
<dbReference type="InterPro" id="IPR002110">
    <property type="entry name" value="Ankyrin_rpt"/>
</dbReference>
<dbReference type="Pfam" id="PF00023">
    <property type="entry name" value="Ank"/>
    <property type="match status" value="1"/>
</dbReference>
<feature type="region of interest" description="Disordered" evidence="5">
    <location>
        <begin position="595"/>
        <end position="694"/>
    </location>
</feature>
<dbReference type="InterPro" id="IPR013761">
    <property type="entry name" value="SAM/pointed_sf"/>
</dbReference>
<dbReference type="GO" id="GO:0045087">
    <property type="term" value="P:innate immune response"/>
    <property type="evidence" value="ECO:0007669"/>
    <property type="project" value="TreeGrafter"/>
</dbReference>
<dbReference type="FunFam" id="1.25.40.20:FF:000178">
    <property type="entry name" value="Ankyrin repeat and sterile alpha motif domain containing 6"/>
    <property type="match status" value="1"/>
</dbReference>
<dbReference type="PROSITE" id="PS50088">
    <property type="entry name" value="ANK_REPEAT"/>
    <property type="match status" value="7"/>
</dbReference>
<dbReference type="Pfam" id="PF12796">
    <property type="entry name" value="Ank_2"/>
    <property type="match status" value="3"/>
</dbReference>
<feature type="compositionally biased region" description="Low complexity" evidence="5">
    <location>
        <begin position="546"/>
        <end position="558"/>
    </location>
</feature>
<feature type="repeat" description="ANK" evidence="4">
    <location>
        <begin position="211"/>
        <end position="243"/>
    </location>
</feature>
<dbReference type="PANTHER" id="PTHR23206:SF5">
    <property type="entry name" value="ANKYRIN REPEAT AND KH DOMAIN-CONTAINING PROTEIN 1"/>
    <property type="match status" value="1"/>
</dbReference>
<feature type="compositionally biased region" description="Gly residues" evidence="5">
    <location>
        <begin position="559"/>
        <end position="568"/>
    </location>
</feature>
<keyword evidence="7" id="KW-1185">Reference proteome</keyword>
<dbReference type="AlphaFoldDB" id="A0A8C4N8A3"/>
<dbReference type="InterPro" id="IPR051631">
    <property type="entry name" value="Ankyrin-KH/SAM_domain"/>
</dbReference>
<dbReference type="PROSITE" id="PS50297">
    <property type="entry name" value="ANK_REP_REGION"/>
    <property type="match status" value="7"/>
</dbReference>
<accession>A0A8C4N8A3</accession>
<feature type="region of interest" description="Disordered" evidence="5">
    <location>
        <begin position="467"/>
        <end position="517"/>
    </location>
</feature>
<comment type="function">
    <text evidence="3">Plays a central role during spermatogenesis by repressing transposable elements and preventing their mobilization, which is essential for the germline integrity. Acts via the piRNA metabolic process, which mediates the repression of transposable elements during meiosis by forming complexes composed of piRNAs and Piwi proteins and governs the methylation and subsequent repression of transposons. Its association with pi-bodies suggests a participation in the primary piRNAs metabolic process. Required prior to the pachytene stage to facilitate the production of multiple types of piRNAs, including those associated with repeats involved in the regulation of retrotransposons. May act by mediating protein-protein interactions during germ cell maturation.</text>
</comment>
<reference evidence="6" key="3">
    <citation type="submission" date="2025-09" db="UniProtKB">
        <authorList>
            <consortium name="Ensembl"/>
        </authorList>
    </citation>
    <scope>IDENTIFICATION</scope>
</reference>
<evidence type="ECO:0000313" key="6">
    <source>
        <dbReference type="Ensembl" id="ENSEASP00005033354.2"/>
    </source>
</evidence>
<dbReference type="SUPFAM" id="SSF48403">
    <property type="entry name" value="Ankyrin repeat"/>
    <property type="match status" value="2"/>
</dbReference>
<proteinExistence type="predicted"/>
<keyword evidence="1" id="KW-0677">Repeat</keyword>
<dbReference type="SUPFAM" id="SSF47769">
    <property type="entry name" value="SAM/Pointed domain"/>
    <property type="match status" value="1"/>
</dbReference>
<protein>
    <submittedName>
        <fullName evidence="6">Ankyrin repeat and sterile alpha motif domain containing 6</fullName>
    </submittedName>
</protein>
<feature type="repeat" description="ANK" evidence="4">
    <location>
        <begin position="312"/>
        <end position="344"/>
    </location>
</feature>
<dbReference type="Gene3D" id="1.10.150.50">
    <property type="entry name" value="Transcription Factor, Ets-1"/>
    <property type="match status" value="1"/>
</dbReference>
<feature type="region of interest" description="Disordered" evidence="5">
    <location>
        <begin position="536"/>
        <end position="581"/>
    </location>
</feature>
<sequence>MGEGGLTPALQLLLRACDQGDTETARRLLEPGAADPAERGGGPGRARAAAAAGAPVPVDCSDEAGNTALQFAAAGGHEPLVRFLLRRGASVNSRNHYGWSALMQAARFGHVSVAHLLLDHGADVNAQNRLGASVLTVASRGGHLGVVKLLLEAGAFVDHHNPSSEQPGAGDSRDERLDITALMAAIQHGHEAVVRLLMEWGADPSHAARTVGWSPLMLAALTGRLGMAQQLVEKGANPDHLSVLEKTAFEVALDRKHRDLADYLDPLTTVRPKTDEEKRRPDIFHALKMGNFQLVKEIADEDPTHVNLVNGDGATPLMLAAVMGQLPLVQLLVERRADVDKQDSAHGWTALMQATYHGNKEIVKYLLNQGADVTLRAKNGYTAFDLVMLLSDPDTELVRLLASVCMQVNKDKGRPGHPPPPPHLRVRQPWTVPVLPDDKGGLKSWWNRMSNRFRKLKLMQTLPRGLSSNQPLPFCDEPEPALDSTMRAAPQDKTSRSGLPDVAPTMKDNGPGSTRGEKEDVLLTTMAPVRAVKFPSLSRSPASPTNSGNFNHSPHSSGGSSGVGGVSRHGGELHSRSGGSVDSVLSQIAAQRKKAAGLSEQKARSSPWVSRGRAQVPWGAGAGSNPLSPKLETSKRPPSGTSTTSKSTSPTLTPSPSPKGHAAESSVSSSSSHRQSKSSGGSSSGTITDEGDPLSSQVDMEAFLTLTDGDLKELGIKTDGSRQQILAAISELNAGKVLFSFFFPLFQTTESFNRILERLAHTRPSVTVVVGICISVEC</sequence>
<feature type="repeat" description="ANK" evidence="4">
    <location>
        <begin position="64"/>
        <end position="96"/>
    </location>
</feature>
<evidence type="ECO:0000313" key="7">
    <source>
        <dbReference type="Proteomes" id="UP000694387"/>
    </source>
</evidence>
<evidence type="ECO:0000256" key="5">
    <source>
        <dbReference type="SAM" id="MobiDB-lite"/>
    </source>
</evidence>
<name>A0A8C4N8A3_EQUAS</name>
<dbReference type="PRINTS" id="PR01415">
    <property type="entry name" value="ANKYRIN"/>
</dbReference>
<feature type="repeat" description="ANK" evidence="4">
    <location>
        <begin position="97"/>
        <end position="129"/>
    </location>
</feature>
<dbReference type="GO" id="GO:0005737">
    <property type="term" value="C:cytoplasm"/>
    <property type="evidence" value="ECO:0007669"/>
    <property type="project" value="TreeGrafter"/>
</dbReference>
<feature type="repeat" description="ANK" evidence="4">
    <location>
        <begin position="130"/>
        <end position="162"/>
    </location>
</feature>
<dbReference type="InterPro" id="IPR036770">
    <property type="entry name" value="Ankyrin_rpt-contain_sf"/>
</dbReference>
<gene>
    <name evidence="6" type="primary">ANKS6</name>
</gene>
<evidence type="ECO:0000256" key="2">
    <source>
        <dbReference type="ARBA" id="ARBA00023043"/>
    </source>
</evidence>
<feature type="repeat" description="ANK" evidence="4">
    <location>
        <begin position="346"/>
        <end position="378"/>
    </location>
</feature>
<reference evidence="6" key="2">
    <citation type="submission" date="2025-08" db="UniProtKB">
        <authorList>
            <consortium name="Ensembl"/>
        </authorList>
    </citation>
    <scope>IDENTIFICATION</scope>
</reference>
<evidence type="ECO:0000256" key="1">
    <source>
        <dbReference type="ARBA" id="ARBA00022737"/>
    </source>
</evidence>
<organism evidence="6 7">
    <name type="scientific">Equus asinus</name>
    <name type="common">Donkey</name>
    <name type="synonym">Equus africanus asinus</name>
    <dbReference type="NCBI Taxonomy" id="9793"/>
    <lineage>
        <taxon>Eukaryota</taxon>
        <taxon>Metazoa</taxon>
        <taxon>Chordata</taxon>
        <taxon>Craniata</taxon>
        <taxon>Vertebrata</taxon>
        <taxon>Euteleostomi</taxon>
        <taxon>Mammalia</taxon>
        <taxon>Eutheria</taxon>
        <taxon>Laurasiatheria</taxon>
        <taxon>Perissodactyla</taxon>
        <taxon>Equidae</taxon>
        <taxon>Equus</taxon>
    </lineage>
</organism>
<dbReference type="PANTHER" id="PTHR23206">
    <property type="entry name" value="MASK PROTEIN"/>
    <property type="match status" value="1"/>
</dbReference>